<dbReference type="InterPro" id="IPR002716">
    <property type="entry name" value="PIN_dom"/>
</dbReference>
<feature type="domain" description="PIN" evidence="2">
    <location>
        <begin position="3"/>
        <end position="83"/>
    </location>
</feature>
<dbReference type="GO" id="GO:0005634">
    <property type="term" value="C:nucleus"/>
    <property type="evidence" value="ECO:0007669"/>
    <property type="project" value="TreeGrafter"/>
</dbReference>
<proteinExistence type="evidence at transcript level"/>
<name>A0A1E1XDY3_9ACAR</name>
<evidence type="ECO:0000256" key="1">
    <source>
        <dbReference type="SAM" id="MobiDB-lite"/>
    </source>
</evidence>
<dbReference type="Gene3D" id="3.40.50.1010">
    <property type="entry name" value="5'-nuclease"/>
    <property type="match status" value="1"/>
</dbReference>
<feature type="non-terminal residue" evidence="3">
    <location>
        <position position="1"/>
    </location>
</feature>
<dbReference type="InterPro" id="IPR052626">
    <property type="entry name" value="SWT1_Regulator"/>
</dbReference>
<dbReference type="EMBL" id="GFAC01001745">
    <property type="protein sequence ID" value="JAT97443.1"/>
    <property type="molecule type" value="mRNA"/>
</dbReference>
<sequence>AIAAISYIYKALASRNPRLRGQTIAEARSKDDALPRDGHDISDDHFLHCCLTLREQGSRVLLVTGDRNLRNKGMIHDIETASAHELEAKLGGPHIGKQRTPPPAPLVDQPLTAAKPPVQTWSEEDEKAARTEACDILRKSLSLVLESELECAFGDLWRRVVFIPPPWNERTALECILKHWIALRGTAFKSSLKPAMVQILEMLKSPTASGGKLSLLLNLSLMVCSELQLHYSQLAEGVARLGELHTAITTGQSRPPKPASGVMGISGESSSCVRVQHPHGNQEAGGSQQAPPPFSPNPAAQLLDDLWPLINDYCGNISQLVGKQHPFDYVVRPSFTLDMCTVHEVYKRITLAMNYMGSLLDRSNEERENLVGAAKTFVNTSVELAKLLLHKAGLPDAEWNVTGEDMLDHLLHPEKKNTMAAGHRQIVALHNMLASCILHVLDPVPADAYSE</sequence>
<protein>
    <submittedName>
        <fullName evidence="3">Putative transcriptional protein swt1</fullName>
    </submittedName>
</protein>
<dbReference type="PANTHER" id="PTHR16161">
    <property type="entry name" value="TRANSCRIPTIONAL PROTEIN SWT1"/>
    <property type="match status" value="1"/>
</dbReference>
<organism evidence="3">
    <name type="scientific">Amblyomma aureolatum</name>
    <dbReference type="NCBI Taxonomy" id="187763"/>
    <lineage>
        <taxon>Eukaryota</taxon>
        <taxon>Metazoa</taxon>
        <taxon>Ecdysozoa</taxon>
        <taxon>Arthropoda</taxon>
        <taxon>Chelicerata</taxon>
        <taxon>Arachnida</taxon>
        <taxon>Acari</taxon>
        <taxon>Parasitiformes</taxon>
        <taxon>Ixodida</taxon>
        <taxon>Ixodoidea</taxon>
        <taxon>Ixodidae</taxon>
        <taxon>Amblyomminae</taxon>
        <taxon>Amblyomma</taxon>
    </lineage>
</organism>
<dbReference type="PANTHER" id="PTHR16161:SF0">
    <property type="entry name" value="TRANSCRIPTIONAL PROTEIN SWT1"/>
    <property type="match status" value="1"/>
</dbReference>
<evidence type="ECO:0000259" key="2">
    <source>
        <dbReference type="Pfam" id="PF13638"/>
    </source>
</evidence>
<feature type="region of interest" description="Disordered" evidence="1">
    <location>
        <begin position="272"/>
        <end position="297"/>
    </location>
</feature>
<accession>A0A1E1XDY3</accession>
<evidence type="ECO:0000313" key="3">
    <source>
        <dbReference type="EMBL" id="JAT97443.1"/>
    </source>
</evidence>
<dbReference type="AlphaFoldDB" id="A0A1E1XDY3"/>
<dbReference type="Pfam" id="PF13638">
    <property type="entry name" value="PIN_4"/>
    <property type="match status" value="1"/>
</dbReference>
<reference evidence="3" key="1">
    <citation type="journal article" date="2017" name="Front. Cell. Infect. Microbiol.">
        <title>The Distinct Transcriptional Response of the Midgut of Amblyomma sculptum and Amblyomma aureolatum Ticks to Rickettsia rickettsii Correlates to Their Differences in Susceptibility to Infection.</title>
        <authorList>
            <person name="Martins L.A."/>
            <person name="Galletti M.F.B.M."/>
            <person name="Ribeiro J.M."/>
            <person name="Fujita A."/>
            <person name="Costa F.B."/>
            <person name="Labruna M.B."/>
            <person name="Daffre S."/>
            <person name="Fogaca A.C."/>
        </authorList>
    </citation>
    <scope>NUCLEOTIDE SEQUENCE</scope>
</reference>